<organism evidence="2 3">
    <name type="scientific">Massilia eburnea</name>
    <dbReference type="NCBI Taxonomy" id="1776165"/>
    <lineage>
        <taxon>Bacteria</taxon>
        <taxon>Pseudomonadati</taxon>
        <taxon>Pseudomonadota</taxon>
        <taxon>Betaproteobacteria</taxon>
        <taxon>Burkholderiales</taxon>
        <taxon>Oxalobacteraceae</taxon>
        <taxon>Telluria group</taxon>
        <taxon>Massilia</taxon>
    </lineage>
</organism>
<evidence type="ECO:0008006" key="4">
    <source>
        <dbReference type="Google" id="ProtNLM"/>
    </source>
</evidence>
<proteinExistence type="predicted"/>
<evidence type="ECO:0000313" key="2">
    <source>
        <dbReference type="EMBL" id="MTW13734.1"/>
    </source>
</evidence>
<keyword evidence="1" id="KW-0472">Membrane</keyword>
<keyword evidence="1" id="KW-1133">Transmembrane helix</keyword>
<evidence type="ECO:0000313" key="3">
    <source>
        <dbReference type="Proteomes" id="UP000472320"/>
    </source>
</evidence>
<comment type="caution">
    <text evidence="2">The sequence shown here is derived from an EMBL/GenBank/DDBJ whole genome shotgun (WGS) entry which is preliminary data.</text>
</comment>
<dbReference type="AlphaFoldDB" id="A0A6L6QNS4"/>
<accession>A0A6L6QNS4</accession>
<dbReference type="Proteomes" id="UP000472320">
    <property type="component" value="Unassembled WGS sequence"/>
</dbReference>
<evidence type="ECO:0000256" key="1">
    <source>
        <dbReference type="SAM" id="Phobius"/>
    </source>
</evidence>
<keyword evidence="1" id="KW-0812">Transmembrane</keyword>
<protein>
    <recommendedName>
        <fullName evidence="4">Type II secretion system protein</fullName>
    </recommendedName>
</protein>
<keyword evidence="3" id="KW-1185">Reference proteome</keyword>
<dbReference type="OrthoDB" id="5405523at2"/>
<reference evidence="2 3" key="1">
    <citation type="submission" date="2019-11" db="EMBL/GenBank/DDBJ databases">
        <title>Type strains purchased from KCTC, JCM and DSMZ.</title>
        <authorList>
            <person name="Lu H."/>
        </authorList>
    </citation>
    <scope>NUCLEOTIDE SEQUENCE [LARGE SCALE GENOMIC DNA]</scope>
    <source>
        <strain evidence="2 3">JCM 31587</strain>
    </source>
</reference>
<gene>
    <name evidence="2" type="ORF">GM658_24280</name>
</gene>
<dbReference type="EMBL" id="WNKX01000026">
    <property type="protein sequence ID" value="MTW13734.1"/>
    <property type="molecule type" value="Genomic_DNA"/>
</dbReference>
<dbReference type="RefSeq" id="WP_155456648.1">
    <property type="nucleotide sequence ID" value="NZ_WNKX01000026.1"/>
</dbReference>
<name>A0A6L6QNS4_9BURK</name>
<sequence length="178" mass="19471">MRVLYRKPSNVALLQHARQGGSGYFEFAVVAIIFAILTGVLLNKLQYYQEEGERLAAAQVVTSLRAALASRAASLYLRGNEAEIASLAKQNPMDWLDRRPANYAGEFDAPKAGAVAEGQWYFDRSTTTLSYLLNKRGYFGGNGAKRLNFKVKFAQAPSNITNIHEGPGPGGVTLEQVD</sequence>
<feature type="transmembrane region" description="Helical" evidence="1">
    <location>
        <begin position="21"/>
        <end position="42"/>
    </location>
</feature>